<reference evidence="1 2" key="1">
    <citation type="submission" date="2018-02" db="EMBL/GenBank/DDBJ databases">
        <title>FDA/CDC Antimicrobial Resistant Isolate Bank Genome Sequencing.</title>
        <authorList>
            <person name="Benahmed F.H."/>
            <person name="Lutgring J.D."/>
            <person name="Yoo B."/>
            <person name="Machado M."/>
            <person name="Brown A."/>
            <person name="McAllister G."/>
            <person name="Perry A."/>
            <person name="Halpin A.L."/>
            <person name="Vavikolanu K."/>
            <person name="Ott S."/>
            <person name="Zhao X."/>
            <person name="Tallon L.J."/>
            <person name="Sadzewicz L."/>
            <person name="Aluvathingal J."/>
            <person name="Nadendla S."/>
            <person name="Voskania-kordi A."/>
            <person name="Simonyan V."/>
            <person name="Patel J."/>
            <person name="Shawar R.M."/>
        </authorList>
    </citation>
    <scope>NUCLEOTIDE SEQUENCE [LARGE SCALE GENOMIC DNA]</scope>
    <source>
        <strain evidence="1 2">AR_0356</strain>
    </source>
</reference>
<keyword evidence="2" id="KW-1185">Reference proteome</keyword>
<accession>A0A2R3J227</accession>
<evidence type="ECO:0000313" key="2">
    <source>
        <dbReference type="Proteomes" id="UP000238390"/>
    </source>
</evidence>
<dbReference type="Proteomes" id="UP000238390">
    <property type="component" value="Chromosome"/>
</dbReference>
<organism evidence="1 2">
    <name type="scientific">Pseudomonas paraeruginosa</name>
    <dbReference type="NCBI Taxonomy" id="2994495"/>
    <lineage>
        <taxon>Bacteria</taxon>
        <taxon>Pseudomonadati</taxon>
        <taxon>Pseudomonadota</taxon>
        <taxon>Gammaproteobacteria</taxon>
        <taxon>Pseudomonadales</taxon>
        <taxon>Pseudomonadaceae</taxon>
        <taxon>Pseudomonas</taxon>
    </lineage>
</organism>
<evidence type="ECO:0000313" key="1">
    <source>
        <dbReference type="EMBL" id="AVK08215.1"/>
    </source>
</evidence>
<name>A0A2R3J227_9PSED</name>
<proteinExistence type="predicted"/>
<gene>
    <name evidence="1" type="ORF">CSB93_1877</name>
</gene>
<dbReference type="EMBL" id="CP027169">
    <property type="protein sequence ID" value="AVK08215.1"/>
    <property type="molecule type" value="Genomic_DNA"/>
</dbReference>
<protein>
    <submittedName>
        <fullName evidence="1">Uncharacterized protein</fullName>
    </submittedName>
</protein>
<sequence length="47" mass="5173">MRFSGHNTLSTEGLGGQKISRGLYLMPGLRRQFSSGKAMKRQDCSAL</sequence>
<dbReference type="AlphaFoldDB" id="A0A2R3J227"/>